<dbReference type="GO" id="GO:0016887">
    <property type="term" value="F:ATP hydrolysis activity"/>
    <property type="evidence" value="ECO:0007669"/>
    <property type="project" value="InterPro"/>
</dbReference>
<evidence type="ECO:0000259" key="1">
    <source>
        <dbReference type="Pfam" id="PF00004"/>
    </source>
</evidence>
<evidence type="ECO:0000313" key="3">
    <source>
        <dbReference type="Proteomes" id="UP000184330"/>
    </source>
</evidence>
<dbReference type="OrthoDB" id="10251412at2759"/>
<dbReference type="Gene3D" id="3.40.50.300">
    <property type="entry name" value="P-loop containing nucleotide triphosphate hydrolases"/>
    <property type="match status" value="1"/>
</dbReference>
<dbReference type="InterPro" id="IPR050747">
    <property type="entry name" value="Mitochondrial_chaperone_BCS1"/>
</dbReference>
<protein>
    <recommendedName>
        <fullName evidence="1">ATPase AAA-type core domain-containing protein</fullName>
    </recommendedName>
</protein>
<feature type="domain" description="ATPase AAA-type core" evidence="1">
    <location>
        <begin position="302"/>
        <end position="418"/>
    </location>
</feature>
<accession>A0A1L7WH50</accession>
<proteinExistence type="predicted"/>
<sequence length="509" mass="57278">MTDLKSTFNMVKLYRYYRFGRHLYTLSSFIGFFLFLLNSPQRLVILLKFAGLSHATIFSRTSFKDTCDAIEDATIASDPGGCNLTVTRCTGKMGQHKTRLQGKEENDDAVEDATITSDPRGCNSTVTRCTRKMGQHKTRLHGKEENDGGRNIDGKLRYAMNDDTLMRWYCECHKLRRLSLRPCRHGGLLFLTYRRSHPSKARSGDEEPASWQLLGSYQTRTSFLADMGKSNYTSDVIQSYLPSGSRRREFAPWMGPFEDCGRPLDTVVLEDTLKDSIIRKVEAFIDDKEALLAGGHRHQYGMLWVGPPGCGKTSLVEAIAHEFGFAIYTFALGDSTLTDSEMVTMYLRMGPKAIAVFDDIDRVKIGEKEITVNGLLKLLDGFARQGQTLLKILICNDPTKVPLVVRRRGRVDKEYFFSLASRDQAKNIFLLCNIWKAEETEGLDLDAMAEEFAQGVPENNIPPANIAVYIKEATTPKDAVEHVHELTAEIENALNEKKEESRFNGGATT</sequence>
<dbReference type="InterPro" id="IPR003959">
    <property type="entry name" value="ATPase_AAA_core"/>
</dbReference>
<gene>
    <name evidence="2" type="ORF">PAC_01986</name>
</gene>
<dbReference type="GO" id="GO:0005524">
    <property type="term" value="F:ATP binding"/>
    <property type="evidence" value="ECO:0007669"/>
    <property type="project" value="InterPro"/>
</dbReference>
<dbReference type="STRING" id="576137.A0A1L7WH50"/>
<organism evidence="2 3">
    <name type="scientific">Phialocephala subalpina</name>
    <dbReference type="NCBI Taxonomy" id="576137"/>
    <lineage>
        <taxon>Eukaryota</taxon>
        <taxon>Fungi</taxon>
        <taxon>Dikarya</taxon>
        <taxon>Ascomycota</taxon>
        <taxon>Pezizomycotina</taxon>
        <taxon>Leotiomycetes</taxon>
        <taxon>Helotiales</taxon>
        <taxon>Mollisiaceae</taxon>
        <taxon>Phialocephala</taxon>
        <taxon>Phialocephala fortinii species complex</taxon>
    </lineage>
</organism>
<dbReference type="Proteomes" id="UP000184330">
    <property type="component" value="Unassembled WGS sequence"/>
</dbReference>
<dbReference type="EMBL" id="FJOG01000002">
    <property type="protein sequence ID" value="CZR52109.1"/>
    <property type="molecule type" value="Genomic_DNA"/>
</dbReference>
<dbReference type="SUPFAM" id="SSF52540">
    <property type="entry name" value="P-loop containing nucleoside triphosphate hydrolases"/>
    <property type="match status" value="1"/>
</dbReference>
<name>A0A1L7WH50_9HELO</name>
<dbReference type="Pfam" id="PF00004">
    <property type="entry name" value="AAA"/>
    <property type="match status" value="1"/>
</dbReference>
<dbReference type="InterPro" id="IPR027417">
    <property type="entry name" value="P-loop_NTPase"/>
</dbReference>
<dbReference type="PANTHER" id="PTHR23070">
    <property type="entry name" value="BCS1 AAA-TYPE ATPASE"/>
    <property type="match status" value="1"/>
</dbReference>
<evidence type="ECO:0000313" key="2">
    <source>
        <dbReference type="EMBL" id="CZR52109.1"/>
    </source>
</evidence>
<keyword evidence="3" id="KW-1185">Reference proteome</keyword>
<dbReference type="AlphaFoldDB" id="A0A1L7WH50"/>
<reference evidence="2 3" key="1">
    <citation type="submission" date="2016-03" db="EMBL/GenBank/DDBJ databases">
        <authorList>
            <person name="Ploux O."/>
        </authorList>
    </citation>
    <scope>NUCLEOTIDE SEQUENCE [LARGE SCALE GENOMIC DNA]</scope>
    <source>
        <strain evidence="2 3">UAMH 11012</strain>
    </source>
</reference>